<dbReference type="InterPro" id="IPR042517">
    <property type="entry name" value="Glyco_hydro_64_N_2"/>
</dbReference>
<evidence type="ECO:0000313" key="2">
    <source>
        <dbReference type="EMBL" id="QDS74507.1"/>
    </source>
</evidence>
<dbReference type="STRING" id="50376.A0A517LFT7"/>
<accession>A0A517LFT7</accession>
<dbReference type="PANTHER" id="PTHR38165:SF1">
    <property type="entry name" value="GLUCANASE B"/>
    <property type="match status" value="1"/>
</dbReference>
<keyword evidence="3" id="KW-1185">Reference proteome</keyword>
<evidence type="ECO:0000259" key="1">
    <source>
        <dbReference type="PROSITE" id="PS52006"/>
    </source>
</evidence>
<dbReference type="InterPro" id="IPR037176">
    <property type="entry name" value="Osmotin/thaumatin-like_sf"/>
</dbReference>
<dbReference type="OrthoDB" id="10058186at2759"/>
<sequence>MEHLALHKLHFHHRKQKNMLSSTLVQKDVVTPPSQTMQIELKNCTVSRTVYAFITGLAIDRGNQLMLMSADAKTPYYPPNPPKGTTVQPLQQDCAIPLGPPGTSVFATIPHIAGCRVWFSVNSKLTFRLNPSDYGPALVEPSCTNPSDPDINHWWDFAELTFNADQCFANISYVDFVCLPMSVTLTTTDGKVDHVSGMATNALNNMCRSMKSQEQIDGQPWSGLIVKNTKGEPLRVLSPNNAAFTGANFSNYFNGYVDQVYEQYEAQPLNVDTQAQWQRVQGTVSDSVMKFDGDTFAKPTTQDIFSCCTGPFGDNLTARKLAIIPRLSAAFNRGTLLTSNVTPDPSGPGTYYKSAICNHYSRIVHEQCLDGRGYAFPYDDVCQDGGPDQCGAVYDGKPKVLTIAVGGNAAYVSEGAFGAPAYN</sequence>
<dbReference type="EMBL" id="CP042195">
    <property type="protein sequence ID" value="QDS74507.1"/>
    <property type="molecule type" value="Genomic_DNA"/>
</dbReference>
<proteinExistence type="predicted"/>
<dbReference type="InterPro" id="IPR037398">
    <property type="entry name" value="Glyco_hydro_64_fam"/>
</dbReference>
<dbReference type="Gene3D" id="2.60.110.10">
    <property type="entry name" value="Thaumatin"/>
    <property type="match status" value="1"/>
</dbReference>
<name>A0A517LFT7_9PEZI</name>
<gene>
    <name evidence="2" type="ORF">FKW77_007138</name>
</gene>
<dbReference type="Pfam" id="PF16483">
    <property type="entry name" value="Glyco_hydro_64"/>
    <property type="match status" value="1"/>
</dbReference>
<dbReference type="AlphaFoldDB" id="A0A517LFT7"/>
<dbReference type="PANTHER" id="PTHR38165">
    <property type="match status" value="1"/>
</dbReference>
<dbReference type="Gene3D" id="3.30.920.50">
    <property type="entry name" value="Beta-1,3-glucanase, C-terminal domain"/>
    <property type="match status" value="1"/>
</dbReference>
<organism evidence="2 3">
    <name type="scientific">Venturia effusa</name>
    <dbReference type="NCBI Taxonomy" id="50376"/>
    <lineage>
        <taxon>Eukaryota</taxon>
        <taxon>Fungi</taxon>
        <taxon>Dikarya</taxon>
        <taxon>Ascomycota</taxon>
        <taxon>Pezizomycotina</taxon>
        <taxon>Dothideomycetes</taxon>
        <taxon>Pleosporomycetidae</taxon>
        <taxon>Venturiales</taxon>
        <taxon>Venturiaceae</taxon>
        <taxon>Venturia</taxon>
    </lineage>
</organism>
<dbReference type="InterPro" id="IPR032477">
    <property type="entry name" value="Glyco_hydro_64"/>
</dbReference>
<dbReference type="PROSITE" id="PS52006">
    <property type="entry name" value="GH64"/>
    <property type="match status" value="1"/>
</dbReference>
<dbReference type="Proteomes" id="UP000316270">
    <property type="component" value="Chromosome 11"/>
</dbReference>
<evidence type="ECO:0000313" key="3">
    <source>
        <dbReference type="Proteomes" id="UP000316270"/>
    </source>
</evidence>
<protein>
    <recommendedName>
        <fullName evidence="1">GH64 domain-containing protein</fullName>
    </recommendedName>
</protein>
<feature type="domain" description="GH64" evidence="1">
    <location>
        <begin position="34"/>
        <end position="407"/>
    </location>
</feature>
<dbReference type="CDD" id="cd09220">
    <property type="entry name" value="GH64-GluB-like"/>
    <property type="match status" value="1"/>
</dbReference>
<reference evidence="2 3" key="1">
    <citation type="submission" date="2019-07" db="EMBL/GenBank/DDBJ databases">
        <title>Finished genome of Venturia effusa.</title>
        <authorList>
            <person name="Young C.A."/>
            <person name="Cox M.P."/>
            <person name="Ganley A.R.D."/>
            <person name="David W.J."/>
        </authorList>
    </citation>
    <scope>NUCLEOTIDE SEQUENCE [LARGE SCALE GENOMIC DNA]</scope>
    <source>
        <strain evidence="3">albino</strain>
    </source>
</reference>